<keyword evidence="4" id="KW-1185">Reference proteome</keyword>
<feature type="transmembrane region" description="Helical" evidence="2">
    <location>
        <begin position="21"/>
        <end position="41"/>
    </location>
</feature>
<comment type="caution">
    <text evidence="3">The sequence shown here is derived from an EMBL/GenBank/DDBJ whole genome shotgun (WGS) entry which is preliminary data.</text>
</comment>
<reference evidence="3 4" key="1">
    <citation type="journal article" date="2019" name="Sci. Rep.">
        <title>Colletotrichum shisoi sp. nov., an anthracnose pathogen of Perilla frutescens in Japan: molecular phylogenetic, morphological and genomic evidence.</title>
        <authorList>
            <person name="Gan P."/>
            <person name="Tsushima A."/>
            <person name="Hiroyama R."/>
            <person name="Narusaka M."/>
            <person name="Takano Y."/>
            <person name="Narusaka Y."/>
            <person name="Kawaradani M."/>
            <person name="Damm U."/>
            <person name="Shirasu K."/>
        </authorList>
    </citation>
    <scope>NUCLEOTIDE SEQUENCE [LARGE SCALE GENOMIC DNA]</scope>
    <source>
        <strain evidence="3 4">PG-2018a</strain>
    </source>
</reference>
<gene>
    <name evidence="3" type="ORF">CSHISOI_00353</name>
</gene>
<feature type="compositionally biased region" description="Low complexity" evidence="1">
    <location>
        <begin position="96"/>
        <end position="108"/>
    </location>
</feature>
<name>A0A5Q4CB47_9PEZI</name>
<organism evidence="3 4">
    <name type="scientific">Colletotrichum shisoi</name>
    <dbReference type="NCBI Taxonomy" id="2078593"/>
    <lineage>
        <taxon>Eukaryota</taxon>
        <taxon>Fungi</taxon>
        <taxon>Dikarya</taxon>
        <taxon>Ascomycota</taxon>
        <taxon>Pezizomycotina</taxon>
        <taxon>Sordariomycetes</taxon>
        <taxon>Hypocreomycetidae</taxon>
        <taxon>Glomerellales</taxon>
        <taxon>Glomerellaceae</taxon>
        <taxon>Colletotrichum</taxon>
        <taxon>Colletotrichum destructivum species complex</taxon>
    </lineage>
</organism>
<protein>
    <submittedName>
        <fullName evidence="3">Uncharacterized protein</fullName>
    </submittedName>
</protein>
<proteinExistence type="predicted"/>
<keyword evidence="2" id="KW-0812">Transmembrane</keyword>
<accession>A0A5Q4CB47</accession>
<keyword evidence="2" id="KW-0472">Membrane</keyword>
<evidence type="ECO:0000256" key="1">
    <source>
        <dbReference type="SAM" id="MobiDB-lite"/>
    </source>
</evidence>
<evidence type="ECO:0000256" key="2">
    <source>
        <dbReference type="SAM" id="Phobius"/>
    </source>
</evidence>
<sequence length="217" mass="24208">MRERTSWDRGPQAVITPWCRGVSVFVCVCVSELGVVSMALIRPARNAHADIGLQQKQNHPESAEFSTTHACTKSCWRLPESLSSRRDIGVPPKQLARSMGGSAASQGGAPLLVPSRVLARVGNQSATESGKEKRDTEQNVSRVGSPKRKAWLSQRRMPKVPLGTRPNRDMGRDANNMRYETTRAASFTLLRRPIGNRRNQCLHQFPFFFLPLLVNFL</sequence>
<keyword evidence="2" id="KW-1133">Transmembrane helix</keyword>
<dbReference type="EMBL" id="PUHP01000011">
    <property type="protein sequence ID" value="TQN75054.1"/>
    <property type="molecule type" value="Genomic_DNA"/>
</dbReference>
<feature type="region of interest" description="Disordered" evidence="1">
    <location>
        <begin position="122"/>
        <end position="173"/>
    </location>
</feature>
<evidence type="ECO:0000313" key="4">
    <source>
        <dbReference type="Proteomes" id="UP000326340"/>
    </source>
</evidence>
<evidence type="ECO:0000313" key="3">
    <source>
        <dbReference type="EMBL" id="TQN75054.1"/>
    </source>
</evidence>
<feature type="region of interest" description="Disordered" evidence="1">
    <location>
        <begin position="86"/>
        <end position="108"/>
    </location>
</feature>
<dbReference type="Proteomes" id="UP000326340">
    <property type="component" value="Unassembled WGS sequence"/>
</dbReference>
<dbReference type="AlphaFoldDB" id="A0A5Q4CB47"/>